<dbReference type="AlphaFoldDB" id="A0A2Z7A868"/>
<protein>
    <submittedName>
        <fullName evidence="1">Uncharacterized protein</fullName>
    </submittedName>
</protein>
<name>A0A2Z7A868_9LAMI</name>
<evidence type="ECO:0000313" key="1">
    <source>
        <dbReference type="EMBL" id="KZV17698.1"/>
    </source>
</evidence>
<accession>A0A2Z7A868</accession>
<sequence>MILVVGTLPRCLHELLGHGRGRARVCRTTRPTACTSCRDVGGVVRTPVAPPAQLPARSAGMWAGCARLPHCPPNCLHVLSGRGRGRAHVCVTTRSSVCTFCRDVGEVVCTSSAPLAHYARSHIIRPTFSAFHGGARNHPHGLARGHDAPGISATSRTTAHHAFAQHAWRSACLHVLHLDAQLCPHLEDTSHPNVPSANICAFVACTRPGIRHRYAMALRIRAMARLGPLVL</sequence>
<keyword evidence="2" id="KW-1185">Reference proteome</keyword>
<evidence type="ECO:0000313" key="2">
    <source>
        <dbReference type="Proteomes" id="UP000250235"/>
    </source>
</evidence>
<organism evidence="1 2">
    <name type="scientific">Dorcoceras hygrometricum</name>
    <dbReference type="NCBI Taxonomy" id="472368"/>
    <lineage>
        <taxon>Eukaryota</taxon>
        <taxon>Viridiplantae</taxon>
        <taxon>Streptophyta</taxon>
        <taxon>Embryophyta</taxon>
        <taxon>Tracheophyta</taxon>
        <taxon>Spermatophyta</taxon>
        <taxon>Magnoliopsida</taxon>
        <taxon>eudicotyledons</taxon>
        <taxon>Gunneridae</taxon>
        <taxon>Pentapetalae</taxon>
        <taxon>asterids</taxon>
        <taxon>lamiids</taxon>
        <taxon>Lamiales</taxon>
        <taxon>Gesneriaceae</taxon>
        <taxon>Didymocarpoideae</taxon>
        <taxon>Trichosporeae</taxon>
        <taxon>Loxocarpinae</taxon>
        <taxon>Dorcoceras</taxon>
    </lineage>
</organism>
<proteinExistence type="predicted"/>
<gene>
    <name evidence="1" type="ORF">F511_28096</name>
</gene>
<dbReference type="EMBL" id="KV018101">
    <property type="protein sequence ID" value="KZV17698.1"/>
    <property type="molecule type" value="Genomic_DNA"/>
</dbReference>
<dbReference type="Proteomes" id="UP000250235">
    <property type="component" value="Unassembled WGS sequence"/>
</dbReference>
<reference evidence="1 2" key="1">
    <citation type="journal article" date="2015" name="Proc. Natl. Acad. Sci. U.S.A.">
        <title>The resurrection genome of Boea hygrometrica: A blueprint for survival of dehydration.</title>
        <authorList>
            <person name="Xiao L."/>
            <person name="Yang G."/>
            <person name="Zhang L."/>
            <person name="Yang X."/>
            <person name="Zhao S."/>
            <person name="Ji Z."/>
            <person name="Zhou Q."/>
            <person name="Hu M."/>
            <person name="Wang Y."/>
            <person name="Chen M."/>
            <person name="Xu Y."/>
            <person name="Jin H."/>
            <person name="Xiao X."/>
            <person name="Hu G."/>
            <person name="Bao F."/>
            <person name="Hu Y."/>
            <person name="Wan P."/>
            <person name="Li L."/>
            <person name="Deng X."/>
            <person name="Kuang T."/>
            <person name="Xiang C."/>
            <person name="Zhu J.K."/>
            <person name="Oliver M.J."/>
            <person name="He Y."/>
        </authorList>
    </citation>
    <scope>NUCLEOTIDE SEQUENCE [LARGE SCALE GENOMIC DNA]</scope>
    <source>
        <strain evidence="2">cv. XS01</strain>
    </source>
</reference>